<dbReference type="InterPro" id="IPR014729">
    <property type="entry name" value="Rossmann-like_a/b/a_fold"/>
</dbReference>
<keyword evidence="6 9" id="KW-0157">Chromophore</keyword>
<dbReference type="Gene3D" id="3.40.50.620">
    <property type="entry name" value="HUPs"/>
    <property type="match status" value="1"/>
</dbReference>
<dbReference type="PANTHER" id="PTHR11455">
    <property type="entry name" value="CRYPTOCHROME"/>
    <property type="match status" value="1"/>
</dbReference>
<dbReference type="SUPFAM" id="SSF48173">
    <property type="entry name" value="Cryptochrome/photolyase FAD-binding domain"/>
    <property type="match status" value="1"/>
</dbReference>
<proteinExistence type="inferred from homology"/>
<dbReference type="GO" id="GO:0009416">
    <property type="term" value="P:response to light stimulus"/>
    <property type="evidence" value="ECO:0007669"/>
    <property type="project" value="TreeGrafter"/>
</dbReference>
<dbReference type="InterPro" id="IPR002081">
    <property type="entry name" value="Cryptochrome/DNA_photolyase_1"/>
</dbReference>
<evidence type="ECO:0000256" key="9">
    <source>
        <dbReference type="RuleBase" id="RU004182"/>
    </source>
</evidence>
<keyword evidence="4 8" id="KW-0285">Flavoprotein</keyword>
<comment type="catalytic activity">
    <reaction evidence="7">
        <text>cyclobutadipyrimidine (in DNA) = 2 pyrimidine residues (in DNA).</text>
        <dbReference type="EC" id="4.1.99.3"/>
    </reaction>
</comment>
<evidence type="ECO:0000256" key="7">
    <source>
        <dbReference type="ARBA" id="ARBA00033999"/>
    </source>
</evidence>
<dbReference type="InterPro" id="IPR018394">
    <property type="entry name" value="DNA_photolyase_1_CS_C"/>
</dbReference>
<comment type="cofactor">
    <cofactor evidence="8">
        <name>FAD</name>
        <dbReference type="ChEBI" id="CHEBI:57692"/>
    </cofactor>
    <text evidence="8">Binds 1 FAD per subunit.</text>
</comment>
<dbReference type="OrthoDB" id="9772484at2"/>
<dbReference type="InterPro" id="IPR036134">
    <property type="entry name" value="Crypto/Photolyase_FAD-like_sf"/>
</dbReference>
<dbReference type="InterPro" id="IPR005101">
    <property type="entry name" value="Cryptochr/Photolyase_FAD-bd"/>
</dbReference>
<dbReference type="Pfam" id="PF00875">
    <property type="entry name" value="DNA_photolyase"/>
    <property type="match status" value="1"/>
</dbReference>
<keyword evidence="5 8" id="KW-0274">FAD</keyword>
<name>A0A6N8DUL2_RHOAC</name>
<gene>
    <name evidence="11" type="ORF">GJ654_17985</name>
</gene>
<evidence type="ECO:0000256" key="2">
    <source>
        <dbReference type="ARBA" id="ARBA00013149"/>
    </source>
</evidence>
<dbReference type="SUPFAM" id="SSF52425">
    <property type="entry name" value="Cryptochrome/photolyase, N-terminal domain"/>
    <property type="match status" value="1"/>
</dbReference>
<evidence type="ECO:0000313" key="11">
    <source>
        <dbReference type="EMBL" id="MTV32873.1"/>
    </source>
</evidence>
<dbReference type="EC" id="4.1.99.3" evidence="2"/>
<dbReference type="PRINTS" id="PR00147">
    <property type="entry name" value="DNAPHOTLYASE"/>
</dbReference>
<keyword evidence="11" id="KW-0456">Lyase</keyword>
<feature type="binding site" evidence="8">
    <location>
        <begin position="365"/>
        <end position="367"/>
    </location>
    <ligand>
        <name>FAD</name>
        <dbReference type="ChEBI" id="CHEBI:57692"/>
    </ligand>
</feature>
<comment type="cofactor">
    <cofactor evidence="1">
        <name>(6R)-5,10-methylene-5,6,7,8-tetrahydrofolate</name>
        <dbReference type="ChEBI" id="CHEBI:15636"/>
    </cofactor>
</comment>
<dbReference type="GO" id="GO:0000719">
    <property type="term" value="P:photoreactive repair"/>
    <property type="evidence" value="ECO:0007669"/>
    <property type="project" value="UniProtKB-ARBA"/>
</dbReference>
<comment type="caution">
    <text evidence="11">The sequence shown here is derived from an EMBL/GenBank/DDBJ whole genome shotgun (WGS) entry which is preliminary data.</text>
</comment>
<evidence type="ECO:0000256" key="5">
    <source>
        <dbReference type="ARBA" id="ARBA00022827"/>
    </source>
</evidence>
<evidence type="ECO:0000313" key="12">
    <source>
        <dbReference type="Proteomes" id="UP000439113"/>
    </source>
</evidence>
<protein>
    <recommendedName>
        <fullName evidence="3">Deoxyribodipyrimidine photo-lyase</fullName>
        <ecNumber evidence="2">4.1.99.3</ecNumber>
    </recommendedName>
</protein>
<evidence type="ECO:0000259" key="10">
    <source>
        <dbReference type="PROSITE" id="PS51645"/>
    </source>
</evidence>
<dbReference type="Proteomes" id="UP000439113">
    <property type="component" value="Unassembled WGS sequence"/>
</dbReference>
<evidence type="ECO:0000256" key="6">
    <source>
        <dbReference type="ARBA" id="ARBA00022991"/>
    </source>
</evidence>
<feature type="domain" description="Photolyase/cryptochrome alpha/beta" evidence="10">
    <location>
        <begin position="5"/>
        <end position="129"/>
    </location>
</feature>
<dbReference type="Gene3D" id="1.25.40.80">
    <property type="match status" value="1"/>
</dbReference>
<dbReference type="Pfam" id="PF03441">
    <property type="entry name" value="FAD_binding_7"/>
    <property type="match status" value="1"/>
</dbReference>
<comment type="similarity">
    <text evidence="9">Belongs to the DNA photolyase family.</text>
</comment>
<dbReference type="InterPro" id="IPR036155">
    <property type="entry name" value="Crypto/Photolyase_N_sf"/>
</dbReference>
<feature type="binding site" evidence="8">
    <location>
        <position position="265"/>
    </location>
    <ligand>
        <name>FAD</name>
        <dbReference type="ChEBI" id="CHEBI:57692"/>
    </ligand>
</feature>
<dbReference type="PROSITE" id="PS00394">
    <property type="entry name" value="DNA_PHOTOLYASES_1_1"/>
    <property type="match status" value="1"/>
</dbReference>
<evidence type="ECO:0000256" key="8">
    <source>
        <dbReference type="PIRSR" id="PIRSR602081-1"/>
    </source>
</evidence>
<dbReference type="RefSeq" id="WP_155447559.1">
    <property type="nucleotide sequence ID" value="NZ_JAOQNR010000022.1"/>
</dbReference>
<accession>A0A6N8DUL2</accession>
<dbReference type="AlphaFoldDB" id="A0A6N8DUL2"/>
<evidence type="ECO:0000256" key="4">
    <source>
        <dbReference type="ARBA" id="ARBA00022630"/>
    </source>
</evidence>
<evidence type="ECO:0000256" key="1">
    <source>
        <dbReference type="ARBA" id="ARBA00001932"/>
    </source>
</evidence>
<dbReference type="PANTHER" id="PTHR11455:SF9">
    <property type="entry name" value="CRYPTOCHROME CIRCADIAN CLOCK 5 ISOFORM X1"/>
    <property type="match status" value="1"/>
</dbReference>
<reference evidence="11 12" key="1">
    <citation type="submission" date="2019-11" db="EMBL/GenBank/DDBJ databases">
        <title>Whole-genome sequence of a Rhodoblastus acidophilus DSM 142.</title>
        <authorList>
            <person name="Kyndt J.A."/>
            <person name="Meyer T.E."/>
        </authorList>
    </citation>
    <scope>NUCLEOTIDE SEQUENCE [LARGE SCALE GENOMIC DNA]</scope>
    <source>
        <strain evidence="11 12">DSM 142</strain>
    </source>
</reference>
<dbReference type="PROSITE" id="PS00691">
    <property type="entry name" value="DNA_PHOTOLYASES_1_2"/>
    <property type="match status" value="1"/>
</dbReference>
<dbReference type="GO" id="GO:0003677">
    <property type="term" value="F:DNA binding"/>
    <property type="evidence" value="ECO:0007669"/>
    <property type="project" value="TreeGrafter"/>
</dbReference>
<dbReference type="Gene3D" id="1.10.579.10">
    <property type="entry name" value="DNA Cyclobutane Dipyrimidine Photolyase, subunit A, domain 3"/>
    <property type="match status" value="1"/>
</dbReference>
<dbReference type="EMBL" id="WNKS01000023">
    <property type="protein sequence ID" value="MTV32873.1"/>
    <property type="molecule type" value="Genomic_DNA"/>
</dbReference>
<dbReference type="GO" id="GO:0071949">
    <property type="term" value="F:FAD binding"/>
    <property type="evidence" value="ECO:0007669"/>
    <property type="project" value="TreeGrafter"/>
</dbReference>
<organism evidence="11 12">
    <name type="scientific">Rhodoblastus acidophilus</name>
    <name type="common">Rhodopseudomonas acidophila</name>
    <dbReference type="NCBI Taxonomy" id="1074"/>
    <lineage>
        <taxon>Bacteria</taxon>
        <taxon>Pseudomonadati</taxon>
        <taxon>Pseudomonadota</taxon>
        <taxon>Alphaproteobacteria</taxon>
        <taxon>Hyphomicrobiales</taxon>
        <taxon>Rhodoblastaceae</taxon>
        <taxon>Rhodoblastus</taxon>
    </lineage>
</organism>
<feature type="binding site" evidence="8">
    <location>
        <position position="224"/>
    </location>
    <ligand>
        <name>FAD</name>
        <dbReference type="ChEBI" id="CHEBI:57692"/>
    </ligand>
</feature>
<evidence type="ECO:0000256" key="3">
    <source>
        <dbReference type="ARBA" id="ARBA00014046"/>
    </source>
</evidence>
<dbReference type="GO" id="GO:0003904">
    <property type="term" value="F:deoxyribodipyrimidine photo-lyase activity"/>
    <property type="evidence" value="ECO:0007669"/>
    <property type="project" value="UniProtKB-EC"/>
</dbReference>
<dbReference type="PROSITE" id="PS51645">
    <property type="entry name" value="PHR_CRY_ALPHA_BETA"/>
    <property type="match status" value="1"/>
</dbReference>
<dbReference type="FunFam" id="1.10.579.10:FF:000003">
    <property type="entry name" value="Deoxyribodipyrimidine photo-lyase"/>
    <property type="match status" value="1"/>
</dbReference>
<sequence>MPNSPCVLVWFREDLRIGDNPALAAAAATGLPLLCVFILEDEGPRPIGGAARWRLDRALAALESDLTRYGGRLHFLRGAAETLLPQLTQAAGAAKLVFNRRYGGAERAVDARVAAALAGRVETFNSALLAEPAQLAPRSGGHFKVFTPFWRAMRDRLAHAEPRPAPQDLDFATWPQGFAQLHRAALALSPSRPDWARDFPEPHAGEAGAESRLRHFIDEKLDGYETMRDRIDCDGASKLSAHLHFGEISPRQIVAAVRGRPAEKFLIELCWREFSTHLLHARPDLPWGNFNARFDRFPYRNDPEGLEAWKRGRTGYPVVDAAMRQVWRTGFMANRARMIVASFLVKHLLIDWREGEAWFWDTLTDADAANNAVSWQWIAGSGPDAAPYFRIFNPVLQGEKFDPDGDFVRTWLPELARLPAKWIHRPFAAPADVLKAAGVTIGGNWPAPIVEHDFARRRALDAFAATTAPGA</sequence>
<dbReference type="InterPro" id="IPR006050">
    <property type="entry name" value="DNA_photolyase_N"/>
</dbReference>